<dbReference type="Gene3D" id="2.130.10.130">
    <property type="entry name" value="Integrin alpha, N-terminal"/>
    <property type="match status" value="6"/>
</dbReference>
<keyword evidence="2" id="KW-0677">Repeat</keyword>
<accession>A0ABY4XPS7</accession>
<proteinExistence type="predicted"/>
<keyword evidence="4" id="KW-0812">Transmembrane</keyword>
<dbReference type="InterPro" id="IPR000413">
    <property type="entry name" value="Integrin_alpha"/>
</dbReference>
<keyword evidence="4" id="KW-1133">Transmembrane helix</keyword>
<dbReference type="SMART" id="SM00191">
    <property type="entry name" value="Int_alpha"/>
    <property type="match status" value="14"/>
</dbReference>
<dbReference type="EMBL" id="CP098805">
    <property type="protein sequence ID" value="USJ32088.1"/>
    <property type="molecule type" value="Genomic_DNA"/>
</dbReference>
<evidence type="ECO:0000313" key="7">
    <source>
        <dbReference type="Proteomes" id="UP001055420"/>
    </source>
</evidence>
<dbReference type="SUPFAM" id="SSF69318">
    <property type="entry name" value="Integrin alpha N-terminal domain"/>
    <property type="match status" value="4"/>
</dbReference>
<dbReference type="Pfam" id="PF01839">
    <property type="entry name" value="FG-GAP"/>
    <property type="match status" value="14"/>
</dbReference>
<evidence type="ECO:0000256" key="1">
    <source>
        <dbReference type="ARBA" id="ARBA00022729"/>
    </source>
</evidence>
<feature type="domain" description="Secretion system C-terminal sorting" evidence="5">
    <location>
        <begin position="1295"/>
        <end position="1365"/>
    </location>
</feature>
<keyword evidence="7" id="KW-1185">Reference proteome</keyword>
<protein>
    <submittedName>
        <fullName evidence="6">FG-GAP-like repeat-containing protein</fullName>
    </submittedName>
</protein>
<dbReference type="InterPro" id="IPR028994">
    <property type="entry name" value="Integrin_alpha_N"/>
</dbReference>
<organism evidence="6 7">
    <name type="scientific">Dyadobacter chenhuakuii</name>
    <dbReference type="NCBI Taxonomy" id="2909339"/>
    <lineage>
        <taxon>Bacteria</taxon>
        <taxon>Pseudomonadati</taxon>
        <taxon>Bacteroidota</taxon>
        <taxon>Cytophagia</taxon>
        <taxon>Cytophagales</taxon>
        <taxon>Spirosomataceae</taxon>
        <taxon>Dyadobacter</taxon>
    </lineage>
</organism>
<evidence type="ECO:0000256" key="3">
    <source>
        <dbReference type="ARBA" id="ARBA00023180"/>
    </source>
</evidence>
<evidence type="ECO:0000256" key="2">
    <source>
        <dbReference type="ARBA" id="ARBA00022737"/>
    </source>
</evidence>
<keyword evidence="3" id="KW-0325">Glycoprotein</keyword>
<evidence type="ECO:0000313" key="6">
    <source>
        <dbReference type="EMBL" id="USJ32088.1"/>
    </source>
</evidence>
<feature type="transmembrane region" description="Helical" evidence="4">
    <location>
        <begin position="7"/>
        <end position="23"/>
    </location>
</feature>
<dbReference type="Pfam" id="PF18962">
    <property type="entry name" value="Por_Secre_tail"/>
    <property type="match status" value="1"/>
</dbReference>
<keyword evidence="1" id="KW-0732">Signal</keyword>
<dbReference type="RefSeq" id="WP_235164686.1">
    <property type="nucleotide sequence ID" value="NZ_CP098805.1"/>
</dbReference>
<reference evidence="6" key="1">
    <citation type="submission" date="2022-06" db="EMBL/GenBank/DDBJ databases">
        <title>Novel species in genus Dyadobacter.</title>
        <authorList>
            <person name="Ma C."/>
        </authorList>
    </citation>
    <scope>NUCLEOTIDE SEQUENCE</scope>
    <source>
        <strain evidence="6">CY22</strain>
    </source>
</reference>
<dbReference type="PROSITE" id="PS51470">
    <property type="entry name" value="FG_GAP"/>
    <property type="match status" value="13"/>
</dbReference>
<dbReference type="PANTHER" id="PTHR23220:SF122">
    <property type="entry name" value="INTEGRIN ALPHA-PS1"/>
    <property type="match status" value="1"/>
</dbReference>
<dbReference type="Proteomes" id="UP001055420">
    <property type="component" value="Chromosome"/>
</dbReference>
<dbReference type="NCBIfam" id="TIGR04183">
    <property type="entry name" value="Por_Secre_tail"/>
    <property type="match status" value="1"/>
</dbReference>
<dbReference type="InterPro" id="IPR026444">
    <property type="entry name" value="Secre_tail"/>
</dbReference>
<dbReference type="InterPro" id="IPR013517">
    <property type="entry name" value="FG-GAP"/>
</dbReference>
<evidence type="ECO:0000259" key="5">
    <source>
        <dbReference type="Pfam" id="PF18962"/>
    </source>
</evidence>
<dbReference type="InterPro" id="IPR013519">
    <property type="entry name" value="Int_alpha_beta-p"/>
</dbReference>
<name>A0ABY4XPS7_9BACT</name>
<dbReference type="PANTHER" id="PTHR23220">
    <property type="entry name" value="INTEGRIN ALPHA"/>
    <property type="match status" value="1"/>
</dbReference>
<dbReference type="PRINTS" id="PR01185">
    <property type="entry name" value="INTEGRINA"/>
</dbReference>
<keyword evidence="4" id="KW-0472">Membrane</keyword>
<evidence type="ECO:0000256" key="4">
    <source>
        <dbReference type="SAM" id="Phobius"/>
    </source>
</evidence>
<gene>
    <name evidence="6" type="ORF">NFI80_04955</name>
</gene>
<sequence>MKQHYKKGLYFVLFSMLVIAYILNTQRLTLSKSVSYITKMVRLNEYQQQSSVVHDSTVSNIQQSLAKREYNISFDDEKKSLQSPNRKQGLRAYYKPGELTVNNRVDSAGHNFSFKLINEGIYADGQKILGPQTDAALHHADNKLQIRHRGFTEEFINNEEGVRQNFIISSAPKATRELQVRLSAKGLKVKDLQNNQLQFYAENKRGELVRSLIYKDIKCWDAKGDTLPATLSYKNGLVMLSVAVEDATYPVTIDPIVINGNPANASAAFESNQTSAWMGYAVSSAGDINSDGYSDLLVGAPMFDKGHTNEGVVFVYHGSASGPILNPVLILEGNQNEAQYGYAVSTAGDVNKDGYSDIIIGARFYDKGQTNEGAAFVYHGSANGIVVNATVLQSNQADANFGKSVSLAGDVNADGYSDLLVGAPLFESGGQADEGAAFIFHGSASGINPIAAITLEGNQASGQFGHATAGAGDINGDGYSDIVIGAYAYDKGQTNEGVAFIYHGSALGISNNANTILEGNQANAQFGISVSGAGDINGDGYSDLVVGASAYDKNFGDEGAAFIYKGSANGVITAPASIIYSNQGAAQLGAAVANAGDVNGDGFSDLLLTASRYDKGQTNEGVVFLHLGSPTGIQNTPTSTFEGDQAEAFLGSATGVASAGDVNGDGYSDIVIGAYSFDKGQVDEGAAFVWMGMASGVPNVAALELKAIQKDALFGSSVASAGDLNGDGFDDIVIGASAYDNGQDREGVAFIYYGSPSGPNPVPVMLEVNKEGACFGGSVSSAGDVNGDGFDDVIIGADFYDKVQEDVGAFFVFHGSSKGISNVPNFQYFGLQEEEWLGYSVSGAGDINGDGFADVVIGAFGADVGDFDHGYEGRFLVFYGSQNGIIQIPTRIDGVDNGMHFGSSLSSAGDINGDGFSDIVVGNPHYYDGEENEGAVYVYTGSITGLNPTPSILQGNVALAEIGTSVSSAGDVNGDGYGDIIAGARYFTNGQTNEGAAFLYYGSISGIANKQPVILESNKINGYMGYDVGAAGDINGDGYGDIIVGAPADETSNGNVFIYYGSSSGILPGSTQNCNLKDPSGMLGSYFGLRTAGAGDINGDGYADVLIGALDWNNGQNTEASVFQYNGNSNKNLQNNLRLYNSDLTTPINQSQKAKNNFGISLYAKSFLGRSKGKLVWETKAKGQGFSKGANNVITNSTMSSGSWIGYASLGLTGVEMKSVIGKQGTSTKVRVRVKYDPALALTGQLYGPWRYLPAYLLGNSAAPVPENVVDDMSETVRRKVGETMAEKEGELVNVYPNPASDRLMLKSDDFDKIKSTQMLTVTGRSVYRSLAPVTEIDVRNFAAGNYILLITHADGSVSTRKVVIEK</sequence>